<dbReference type="InterPro" id="IPR013766">
    <property type="entry name" value="Thioredoxin_domain"/>
</dbReference>
<dbReference type="Gene3D" id="3.40.30.10">
    <property type="entry name" value="Glutaredoxin"/>
    <property type="match status" value="1"/>
</dbReference>
<evidence type="ECO:0000256" key="4">
    <source>
        <dbReference type="ARBA" id="ARBA00023284"/>
    </source>
</evidence>
<dbReference type="InterPro" id="IPR036249">
    <property type="entry name" value="Thioredoxin-like_sf"/>
</dbReference>
<dbReference type="PROSITE" id="PS00194">
    <property type="entry name" value="THIOREDOXIN_1"/>
    <property type="match status" value="1"/>
</dbReference>
<accession>J9GSD7</accession>
<evidence type="ECO:0000256" key="1">
    <source>
        <dbReference type="ARBA" id="ARBA00004196"/>
    </source>
</evidence>
<evidence type="ECO:0000259" key="5">
    <source>
        <dbReference type="PROSITE" id="PS51352"/>
    </source>
</evidence>
<keyword evidence="4" id="KW-0676">Redox-active center</keyword>
<dbReference type="InterPro" id="IPR025380">
    <property type="entry name" value="DUF4369"/>
</dbReference>
<sequence length="388" mass="44109">MKFIQLFFIGLAVSIGLHAQSDKSYSISGTLTQDSLRFTPKTIQKIYLQHEVNGQPVVIDSAIVKNKKFHLKGKAPKNLEMYYLTGFDNGSVALFLEPGQIIVSPFDARFPVAATVTGTANNNVLCAYQKLYDQHTAWSRKKMEQTFQALPEAIRNDEKNSAPYQRATYYANGLYYKTQVMRFVMDHINQEAVLFIIDQNLFHVFTPKVVERQFLRAVPARLHQSPVYKQMMNKIKAANLKVGNEAPDITANTPEGKEIKLSDLKGKYVLLDFWASWCGPCRREFPVLKQALQLSEGKDNFVILSYSLDNKRNEWTDCIAKNQLTHKNWLHISSLKGWSSDAVTLFNVTGVPHTILLNPDGKVIAFDLRGEELVVKLTRILNGIEEYK</sequence>
<dbReference type="PROSITE" id="PS51352">
    <property type="entry name" value="THIOREDOXIN_2"/>
    <property type="match status" value="1"/>
</dbReference>
<dbReference type="EMBL" id="AMCI01000010">
    <property type="protein sequence ID" value="EJX10889.1"/>
    <property type="molecule type" value="Genomic_DNA"/>
</dbReference>
<dbReference type="GO" id="GO:0017004">
    <property type="term" value="P:cytochrome complex assembly"/>
    <property type="evidence" value="ECO:0007669"/>
    <property type="project" value="UniProtKB-KW"/>
</dbReference>
<dbReference type="CDD" id="cd02966">
    <property type="entry name" value="TlpA_like_family"/>
    <property type="match status" value="1"/>
</dbReference>
<keyword evidence="2" id="KW-0201">Cytochrome c-type biogenesis</keyword>
<dbReference type="PANTHER" id="PTHR42852:SF6">
    <property type="entry name" value="THIOL:DISULFIDE INTERCHANGE PROTEIN DSBE"/>
    <property type="match status" value="1"/>
</dbReference>
<keyword evidence="3" id="KW-1015">Disulfide bond</keyword>
<dbReference type="InterPro" id="IPR050553">
    <property type="entry name" value="Thioredoxin_ResA/DsbE_sf"/>
</dbReference>
<dbReference type="InterPro" id="IPR017937">
    <property type="entry name" value="Thioredoxin_CS"/>
</dbReference>
<dbReference type="PANTHER" id="PTHR42852">
    <property type="entry name" value="THIOL:DISULFIDE INTERCHANGE PROTEIN DSBE"/>
    <property type="match status" value="1"/>
</dbReference>
<gene>
    <name evidence="6" type="ORF">EVA_00394</name>
</gene>
<evidence type="ECO:0000256" key="3">
    <source>
        <dbReference type="ARBA" id="ARBA00023157"/>
    </source>
</evidence>
<dbReference type="InterPro" id="IPR012336">
    <property type="entry name" value="Thioredoxin-like_fold"/>
</dbReference>
<dbReference type="Pfam" id="PF13905">
    <property type="entry name" value="Thioredoxin_8"/>
    <property type="match status" value="1"/>
</dbReference>
<evidence type="ECO:0000256" key="2">
    <source>
        <dbReference type="ARBA" id="ARBA00022748"/>
    </source>
</evidence>
<comment type="caution">
    <text evidence="6">The sequence shown here is derived from an EMBL/GenBank/DDBJ whole genome shotgun (WGS) entry which is preliminary data.</text>
</comment>
<comment type="subcellular location">
    <subcellularLocation>
        <location evidence="1">Cell envelope</location>
    </subcellularLocation>
</comment>
<evidence type="ECO:0000313" key="6">
    <source>
        <dbReference type="EMBL" id="EJX10889.1"/>
    </source>
</evidence>
<dbReference type="SUPFAM" id="SSF52833">
    <property type="entry name" value="Thioredoxin-like"/>
    <property type="match status" value="1"/>
</dbReference>
<protein>
    <submittedName>
        <fullName evidence="6">Thioredoxin family protein</fullName>
    </submittedName>
</protein>
<organism evidence="6">
    <name type="scientific">gut metagenome</name>
    <dbReference type="NCBI Taxonomy" id="749906"/>
    <lineage>
        <taxon>unclassified sequences</taxon>
        <taxon>metagenomes</taxon>
        <taxon>organismal metagenomes</taxon>
    </lineage>
</organism>
<reference evidence="6" key="1">
    <citation type="journal article" date="2012" name="PLoS ONE">
        <title>Gene sets for utilization of primary and secondary nutrition supplies in the distal gut of endangered iberian lynx.</title>
        <authorList>
            <person name="Alcaide M."/>
            <person name="Messina E."/>
            <person name="Richter M."/>
            <person name="Bargiela R."/>
            <person name="Peplies J."/>
            <person name="Huws S.A."/>
            <person name="Newbold C.J."/>
            <person name="Golyshin P.N."/>
            <person name="Simon M.A."/>
            <person name="Lopez G."/>
            <person name="Yakimov M.M."/>
            <person name="Ferrer M."/>
        </authorList>
    </citation>
    <scope>NUCLEOTIDE SEQUENCE</scope>
</reference>
<name>J9GSD7_9ZZZZ</name>
<dbReference type="AlphaFoldDB" id="J9GSD7"/>
<dbReference type="GO" id="GO:0030313">
    <property type="term" value="C:cell envelope"/>
    <property type="evidence" value="ECO:0007669"/>
    <property type="project" value="UniProtKB-SubCell"/>
</dbReference>
<dbReference type="Pfam" id="PF14289">
    <property type="entry name" value="DUF4369"/>
    <property type="match status" value="1"/>
</dbReference>
<feature type="domain" description="Thioredoxin" evidence="5">
    <location>
        <begin position="240"/>
        <end position="386"/>
    </location>
</feature>
<proteinExistence type="predicted"/>